<feature type="domain" description="DNA replication regulator Sld3 C-terminal" evidence="2">
    <location>
        <begin position="82"/>
        <end position="592"/>
    </location>
</feature>
<dbReference type="Proteomes" id="UP000094043">
    <property type="component" value="Chromosome 6"/>
</dbReference>
<evidence type="ECO:0000259" key="2">
    <source>
        <dbReference type="Pfam" id="PF08639"/>
    </source>
</evidence>
<feature type="region of interest" description="Disordered" evidence="1">
    <location>
        <begin position="304"/>
        <end position="392"/>
    </location>
</feature>
<reference evidence="3" key="1">
    <citation type="submission" date="2016-06" db="EMBL/GenBank/DDBJ databases">
        <authorList>
            <person name="Cuomo C."/>
            <person name="Litvintseva A."/>
            <person name="Heitman J."/>
            <person name="Chen Y."/>
            <person name="Sun S."/>
            <person name="Springer D."/>
            <person name="Dromer F."/>
            <person name="Young S."/>
            <person name="Zeng Q."/>
            <person name="Chapman S."/>
            <person name="Gujja S."/>
            <person name="Saif S."/>
            <person name="Birren B."/>
        </authorList>
    </citation>
    <scope>NUCLEOTIDE SEQUENCE</scope>
    <source>
        <strain evidence="3">CBS 7841</strain>
    </source>
</reference>
<keyword evidence="4" id="KW-1185">Reference proteome</keyword>
<evidence type="ECO:0000313" key="4">
    <source>
        <dbReference type="Proteomes" id="UP000094043"/>
    </source>
</evidence>
<feature type="compositionally biased region" description="Basic and acidic residues" evidence="1">
    <location>
        <begin position="369"/>
        <end position="378"/>
    </location>
</feature>
<organism evidence="3 4">
    <name type="scientific">Cryptococcus depauperatus CBS 7841</name>
    <dbReference type="NCBI Taxonomy" id="1295531"/>
    <lineage>
        <taxon>Eukaryota</taxon>
        <taxon>Fungi</taxon>
        <taxon>Dikarya</taxon>
        <taxon>Basidiomycota</taxon>
        <taxon>Agaricomycotina</taxon>
        <taxon>Tremellomycetes</taxon>
        <taxon>Tremellales</taxon>
        <taxon>Cryptococcaceae</taxon>
        <taxon>Cryptococcus</taxon>
    </lineage>
</organism>
<dbReference type="EMBL" id="CP143789">
    <property type="protein sequence ID" value="WVN89586.1"/>
    <property type="molecule type" value="Genomic_DNA"/>
</dbReference>
<evidence type="ECO:0000313" key="3">
    <source>
        <dbReference type="EMBL" id="WVN89586.1"/>
    </source>
</evidence>
<dbReference type="Gene3D" id="1.20.58.2130">
    <property type="match status" value="1"/>
</dbReference>
<proteinExistence type="predicted"/>
<evidence type="ECO:0000256" key="1">
    <source>
        <dbReference type="SAM" id="MobiDB-lite"/>
    </source>
</evidence>
<feature type="compositionally biased region" description="Basic residues" evidence="1">
    <location>
        <begin position="314"/>
        <end position="323"/>
    </location>
</feature>
<feature type="compositionally biased region" description="Basic and acidic residues" evidence="1">
    <location>
        <begin position="608"/>
        <end position="617"/>
    </location>
</feature>
<dbReference type="InterPro" id="IPR013948">
    <property type="entry name" value="DNA_replication_reg_Sld3_C"/>
</dbReference>
<protein>
    <recommendedName>
        <fullName evidence="2">DNA replication regulator Sld3 C-terminal domain-containing protein</fullName>
    </recommendedName>
</protein>
<sequence>MAALSQFPLPLPYSLNLRCPLPKNPKPIVPSWPLPVVGCSSIEDEKIEDFVKRRYWETLFLPEMLAPLKIFAADLLRVPRLSLVDCIRPLMLSLASIETRHRRTILPILTSCISETDLTKGEVAMDKKEEQVVRASIDLRKASRRSMDDGIVIIPKEISDTIEKRETLIQIILLLLYFTVRPGLQNLSVAEQPNPRKRQRPSSHNPTSAAAGVSPIEHPEVAIELLLDRLSVWQALSDLNLGHGPTLTTMTGIGTTISKDSIKATDNPVDKMLRSFWSAVLLPFFLKTYPSILRSYHTKIFGMPPPLELIPPKTSKRPRKPKLTRALPSTENNLVSATGKARERLVSNTEQDRTKTPQEEKTRRGKERKRSDEGRDASSRGPSRASSDAAVSSIDNGFPYSSTRISSQSHIASVSVMCHPRSTSIDPLNIPKTEVASSSLAGLTTLSKKSIYRQPSGKDLFKNREVGLRRAGSKKIESGKDLGLGMGLKFAREDSQDHSQNKSQRFLGRGLMGRMTSNDDEKKSRADGDQTLVMATPSKPRRSSCTGLKRLCSTPVHEDTYLHSSERAFVIETPVATERRMVGKANFVSETPTASERMNFSFLSSLEKSGDGDREDSLGDLMVTTDEEDGDR</sequence>
<feature type="region of interest" description="Disordered" evidence="1">
    <location>
        <begin position="606"/>
        <end position="632"/>
    </location>
</feature>
<accession>A0AAJ8JW45</accession>
<feature type="region of interest" description="Disordered" evidence="1">
    <location>
        <begin position="189"/>
        <end position="213"/>
    </location>
</feature>
<dbReference type="Pfam" id="PF08639">
    <property type="entry name" value="Sld3_STD"/>
    <property type="match status" value="1"/>
</dbReference>
<name>A0AAJ8JW45_9TREE</name>
<feature type="compositionally biased region" description="Polar residues" evidence="1">
    <location>
        <begin position="380"/>
        <end position="392"/>
    </location>
</feature>
<dbReference type="GeneID" id="91089022"/>
<feature type="compositionally biased region" description="Polar residues" evidence="1">
    <location>
        <begin position="327"/>
        <end position="336"/>
    </location>
</feature>
<reference evidence="3" key="3">
    <citation type="submission" date="2024-01" db="EMBL/GenBank/DDBJ databases">
        <authorList>
            <person name="Coelho M.A."/>
            <person name="David-Palma M."/>
            <person name="Shea T."/>
            <person name="Sun S."/>
            <person name="Cuomo C.A."/>
            <person name="Heitman J."/>
        </authorList>
    </citation>
    <scope>NUCLEOTIDE SEQUENCE</scope>
    <source>
        <strain evidence="3">CBS 7841</strain>
    </source>
</reference>
<feature type="compositionally biased region" description="Basic and acidic residues" evidence="1">
    <location>
        <begin position="340"/>
        <end position="362"/>
    </location>
</feature>
<reference evidence="3" key="2">
    <citation type="journal article" date="2022" name="Elife">
        <title>Obligate sexual reproduction of a homothallic fungus closely related to the Cryptococcus pathogenic species complex.</title>
        <authorList>
            <person name="Passer A.R."/>
            <person name="Clancey S.A."/>
            <person name="Shea T."/>
            <person name="David-Palma M."/>
            <person name="Averette A.F."/>
            <person name="Boekhout T."/>
            <person name="Porcel B.M."/>
            <person name="Nowrousian M."/>
            <person name="Cuomo C.A."/>
            <person name="Sun S."/>
            <person name="Heitman J."/>
            <person name="Coelho M.A."/>
        </authorList>
    </citation>
    <scope>NUCLEOTIDE SEQUENCE</scope>
    <source>
        <strain evidence="3">CBS 7841</strain>
    </source>
</reference>
<dbReference type="AlphaFoldDB" id="A0AAJ8JW45"/>
<dbReference type="KEGG" id="cdep:91089022"/>
<gene>
    <name evidence="3" type="ORF">L203_104813</name>
</gene>
<dbReference type="RefSeq" id="XP_066070286.1">
    <property type="nucleotide sequence ID" value="XM_066214189.1"/>
</dbReference>